<feature type="non-terminal residue" evidence="5">
    <location>
        <position position="1"/>
    </location>
</feature>
<dbReference type="GO" id="GO:0016020">
    <property type="term" value="C:membrane"/>
    <property type="evidence" value="ECO:0007669"/>
    <property type="project" value="UniProtKB-SubCell"/>
</dbReference>
<protein>
    <submittedName>
        <fullName evidence="5">Probable leucine-rich repeat receptor-like serine/threonine-protein kinase At3g14840</fullName>
    </submittedName>
</protein>
<comment type="subcellular location">
    <subcellularLocation>
        <location evidence="1">Membrane</location>
        <topology evidence="1">Single-pass type I membrane protein</topology>
    </subcellularLocation>
</comment>
<proteinExistence type="predicted"/>
<dbReference type="FunFam" id="3.80.10.10:FF:000383">
    <property type="entry name" value="Leucine-rich repeat receptor protein kinase EMS1"/>
    <property type="match status" value="1"/>
</dbReference>
<sequence>SCSGILLLQSVLNSEIFVGRCRILKSQSLPGTLPSQLFKLPYLKELDLTRNYLSGEIPREWGSTKLLKISLFGNRLTGSIPEEIGNITTLRELVLENNHLSGRLPSALGNLSNLERFFLSSNNFTGKLPKSLGMLKSLIVLGIR</sequence>
<dbReference type="Gene3D" id="3.80.10.10">
    <property type="entry name" value="Ribonuclease Inhibitor"/>
    <property type="match status" value="1"/>
</dbReference>
<dbReference type="InterPro" id="IPR001611">
    <property type="entry name" value="Leu-rich_rpt"/>
</dbReference>
<gene>
    <name evidence="5" type="primary">LOC111006526</name>
</gene>
<dbReference type="SUPFAM" id="SSF52058">
    <property type="entry name" value="L domain-like"/>
    <property type="match status" value="1"/>
</dbReference>
<accession>A0A6J1BXA6</accession>
<dbReference type="InterPro" id="IPR051824">
    <property type="entry name" value="LRR_Rcpt-Like_S/T_Kinase"/>
</dbReference>
<keyword evidence="4" id="KW-1185">Reference proteome</keyword>
<reference evidence="5" key="1">
    <citation type="submission" date="2025-08" db="UniProtKB">
        <authorList>
            <consortium name="RefSeq"/>
        </authorList>
    </citation>
    <scope>IDENTIFICATION</scope>
    <source>
        <strain evidence="5">OHB3-1</strain>
    </source>
</reference>
<dbReference type="Pfam" id="PF00560">
    <property type="entry name" value="LRR_1"/>
    <property type="match status" value="4"/>
</dbReference>
<keyword evidence="2" id="KW-0433">Leucine-rich repeat</keyword>
<dbReference type="OrthoDB" id="1909482at2759"/>
<evidence type="ECO:0000313" key="4">
    <source>
        <dbReference type="Proteomes" id="UP000504603"/>
    </source>
</evidence>
<evidence type="ECO:0000256" key="2">
    <source>
        <dbReference type="ARBA" id="ARBA00022614"/>
    </source>
</evidence>
<evidence type="ECO:0000256" key="1">
    <source>
        <dbReference type="ARBA" id="ARBA00004479"/>
    </source>
</evidence>
<dbReference type="GeneID" id="111006526"/>
<dbReference type="AlphaFoldDB" id="A0A6J1BXA6"/>
<dbReference type="Proteomes" id="UP000504603">
    <property type="component" value="Unplaced"/>
</dbReference>
<dbReference type="PANTHER" id="PTHR48006">
    <property type="entry name" value="LEUCINE-RICH REPEAT-CONTAINING PROTEIN DDB_G0281931-RELATED"/>
    <property type="match status" value="1"/>
</dbReference>
<dbReference type="RefSeq" id="XP_022134216.1">
    <property type="nucleotide sequence ID" value="XM_022278524.1"/>
</dbReference>
<name>A0A6J1BXA6_MOMCH</name>
<dbReference type="KEGG" id="mcha:111006526"/>
<evidence type="ECO:0000256" key="3">
    <source>
        <dbReference type="ARBA" id="ARBA00022737"/>
    </source>
</evidence>
<dbReference type="InterPro" id="IPR032675">
    <property type="entry name" value="LRR_dom_sf"/>
</dbReference>
<keyword evidence="3" id="KW-0677">Repeat</keyword>
<evidence type="ECO:0000313" key="5">
    <source>
        <dbReference type="RefSeq" id="XP_022134216.1"/>
    </source>
</evidence>
<dbReference type="PANTHER" id="PTHR48006:SF66">
    <property type="entry name" value="PROTEIN KINASE DOMAIN-CONTAINING PROTEIN"/>
    <property type="match status" value="1"/>
</dbReference>
<organism evidence="4 5">
    <name type="scientific">Momordica charantia</name>
    <name type="common">Bitter gourd</name>
    <name type="synonym">Balsam pear</name>
    <dbReference type="NCBI Taxonomy" id="3673"/>
    <lineage>
        <taxon>Eukaryota</taxon>
        <taxon>Viridiplantae</taxon>
        <taxon>Streptophyta</taxon>
        <taxon>Embryophyta</taxon>
        <taxon>Tracheophyta</taxon>
        <taxon>Spermatophyta</taxon>
        <taxon>Magnoliopsida</taxon>
        <taxon>eudicotyledons</taxon>
        <taxon>Gunneridae</taxon>
        <taxon>Pentapetalae</taxon>
        <taxon>rosids</taxon>
        <taxon>fabids</taxon>
        <taxon>Cucurbitales</taxon>
        <taxon>Cucurbitaceae</taxon>
        <taxon>Momordiceae</taxon>
        <taxon>Momordica</taxon>
    </lineage>
</organism>